<proteinExistence type="predicted"/>
<name>A0A816UE84_BRANA</name>
<sequence>MRSGFSSGARDAPFQTFLAKGKLKRTWDMDSISLHLRHRLDIDIGILVQVCLVQVCQRVHTFFNGASAASPYPDLVE</sequence>
<accession>A0A816UE84</accession>
<dbReference type="AlphaFoldDB" id="A0A816UE84"/>
<reference evidence="1" key="1">
    <citation type="submission" date="2021-01" db="EMBL/GenBank/DDBJ databases">
        <authorList>
            <consortium name="Genoscope - CEA"/>
            <person name="William W."/>
        </authorList>
    </citation>
    <scope>NUCLEOTIDE SEQUENCE</scope>
</reference>
<evidence type="ECO:0000313" key="1">
    <source>
        <dbReference type="EMBL" id="CAF2107107.1"/>
    </source>
</evidence>
<organism evidence="1">
    <name type="scientific">Brassica napus</name>
    <name type="common">Rape</name>
    <dbReference type="NCBI Taxonomy" id="3708"/>
    <lineage>
        <taxon>Eukaryota</taxon>
        <taxon>Viridiplantae</taxon>
        <taxon>Streptophyta</taxon>
        <taxon>Embryophyta</taxon>
        <taxon>Tracheophyta</taxon>
        <taxon>Spermatophyta</taxon>
        <taxon>Magnoliopsida</taxon>
        <taxon>eudicotyledons</taxon>
        <taxon>Gunneridae</taxon>
        <taxon>Pentapetalae</taxon>
        <taxon>rosids</taxon>
        <taxon>malvids</taxon>
        <taxon>Brassicales</taxon>
        <taxon>Brassicaceae</taxon>
        <taxon>Brassiceae</taxon>
        <taxon>Brassica</taxon>
    </lineage>
</organism>
<gene>
    <name evidence="1" type="ORF">DARMORV10_C08P09380.1</name>
</gene>
<dbReference type="EMBL" id="HG994372">
    <property type="protein sequence ID" value="CAF2107107.1"/>
    <property type="molecule type" value="Genomic_DNA"/>
</dbReference>
<dbReference type="Proteomes" id="UP001295469">
    <property type="component" value="Chromosome C08"/>
</dbReference>
<protein>
    <submittedName>
        <fullName evidence="1">(rape) hypothetical protein</fullName>
    </submittedName>
</protein>